<gene>
    <name evidence="1" type="ORF">RRF57_010675</name>
</gene>
<dbReference type="AlphaFoldDB" id="A0AAN7UST5"/>
<dbReference type="EMBL" id="JAWHQM010000046">
    <property type="protein sequence ID" value="KAK5634963.1"/>
    <property type="molecule type" value="Genomic_DNA"/>
</dbReference>
<comment type="caution">
    <text evidence="1">The sequence shown here is derived from an EMBL/GenBank/DDBJ whole genome shotgun (WGS) entry which is preliminary data.</text>
</comment>
<organism evidence="1 2">
    <name type="scientific">Xylaria bambusicola</name>
    <dbReference type="NCBI Taxonomy" id="326684"/>
    <lineage>
        <taxon>Eukaryota</taxon>
        <taxon>Fungi</taxon>
        <taxon>Dikarya</taxon>
        <taxon>Ascomycota</taxon>
        <taxon>Pezizomycotina</taxon>
        <taxon>Sordariomycetes</taxon>
        <taxon>Xylariomycetidae</taxon>
        <taxon>Xylariales</taxon>
        <taxon>Xylariaceae</taxon>
        <taxon>Xylaria</taxon>
    </lineage>
</organism>
<evidence type="ECO:0000313" key="1">
    <source>
        <dbReference type="EMBL" id="KAK5634963.1"/>
    </source>
</evidence>
<keyword evidence="2" id="KW-1185">Reference proteome</keyword>
<proteinExistence type="predicted"/>
<sequence length="111" mass="12269">MPSAQAKSPPSLTSLPPEIIRQIFESAPDFSVVNALTRTVRHLYASYIAGYPAIFHAVAPRTQPEFPFAEQLLETQEAANDVPHSLSKDKDKRETTHLAMSAYFRTSAAQP</sequence>
<evidence type="ECO:0000313" key="2">
    <source>
        <dbReference type="Proteomes" id="UP001305414"/>
    </source>
</evidence>
<accession>A0AAN7UST5</accession>
<name>A0AAN7UST5_9PEZI</name>
<protein>
    <recommendedName>
        <fullName evidence="3">F-box domain-containing protein</fullName>
    </recommendedName>
</protein>
<dbReference type="Proteomes" id="UP001305414">
    <property type="component" value="Unassembled WGS sequence"/>
</dbReference>
<reference evidence="1 2" key="1">
    <citation type="submission" date="2023-10" db="EMBL/GenBank/DDBJ databases">
        <title>Draft genome sequence of Xylaria bambusicola isolate GMP-LS, the root and basal stem rot pathogen of sugarcane in Indonesia.</title>
        <authorList>
            <person name="Selvaraj P."/>
            <person name="Muralishankar V."/>
            <person name="Muruganantham S."/>
            <person name="Sp S."/>
            <person name="Haryani S."/>
            <person name="Lau K.J.X."/>
            <person name="Naqvi N.I."/>
        </authorList>
    </citation>
    <scope>NUCLEOTIDE SEQUENCE [LARGE SCALE GENOMIC DNA]</scope>
    <source>
        <strain evidence="1">GMP-LS</strain>
    </source>
</reference>
<evidence type="ECO:0008006" key="3">
    <source>
        <dbReference type="Google" id="ProtNLM"/>
    </source>
</evidence>